<dbReference type="RefSeq" id="WP_127004518.1">
    <property type="nucleotide sequence ID" value="NZ_CP173191.1"/>
</dbReference>
<evidence type="ECO:0000313" key="3">
    <source>
        <dbReference type="Proteomes" id="UP000280346"/>
    </source>
</evidence>
<dbReference type="EMBL" id="RZIJ01000040">
    <property type="protein sequence ID" value="RUQ62044.1"/>
    <property type="molecule type" value="Genomic_DNA"/>
</dbReference>
<proteinExistence type="predicted"/>
<dbReference type="SMART" id="SM00829">
    <property type="entry name" value="PKS_ER"/>
    <property type="match status" value="1"/>
</dbReference>
<dbReference type="PROSITE" id="PS01162">
    <property type="entry name" value="QOR_ZETA_CRYSTAL"/>
    <property type="match status" value="1"/>
</dbReference>
<dbReference type="InterPro" id="IPR036291">
    <property type="entry name" value="NAD(P)-bd_dom_sf"/>
</dbReference>
<accession>A0A3S0V383</accession>
<organism evidence="2 3">
    <name type="scientific">Azospirillum doebereinerae</name>
    <dbReference type="NCBI Taxonomy" id="92933"/>
    <lineage>
        <taxon>Bacteria</taxon>
        <taxon>Pseudomonadati</taxon>
        <taxon>Pseudomonadota</taxon>
        <taxon>Alphaproteobacteria</taxon>
        <taxon>Rhodospirillales</taxon>
        <taxon>Azospirillaceae</taxon>
        <taxon>Azospirillum</taxon>
    </lineage>
</organism>
<dbReference type="Pfam" id="PF00107">
    <property type="entry name" value="ADH_zinc_N"/>
    <property type="match status" value="1"/>
</dbReference>
<dbReference type="InterPro" id="IPR013149">
    <property type="entry name" value="ADH-like_C"/>
</dbReference>
<dbReference type="InterPro" id="IPR051397">
    <property type="entry name" value="Zn-ADH-like_protein"/>
</dbReference>
<evidence type="ECO:0000313" key="2">
    <source>
        <dbReference type="EMBL" id="RUQ62044.1"/>
    </source>
</evidence>
<dbReference type="CDD" id="cd08241">
    <property type="entry name" value="QOR1"/>
    <property type="match status" value="1"/>
</dbReference>
<dbReference type="AlphaFoldDB" id="A0A3S0V383"/>
<gene>
    <name evidence="2" type="ORF">EJ913_28935</name>
</gene>
<dbReference type="GO" id="GO:0016491">
    <property type="term" value="F:oxidoreductase activity"/>
    <property type="evidence" value="ECO:0007669"/>
    <property type="project" value="InterPro"/>
</dbReference>
<feature type="domain" description="Enoyl reductase (ER)" evidence="1">
    <location>
        <begin position="10"/>
        <end position="322"/>
    </location>
</feature>
<dbReference type="InterPro" id="IPR013154">
    <property type="entry name" value="ADH-like_N"/>
</dbReference>
<dbReference type="GO" id="GO:0008270">
    <property type="term" value="F:zinc ion binding"/>
    <property type="evidence" value="ECO:0007669"/>
    <property type="project" value="InterPro"/>
</dbReference>
<dbReference type="Proteomes" id="UP000280346">
    <property type="component" value="Unassembled WGS sequence"/>
</dbReference>
<dbReference type="InterPro" id="IPR002364">
    <property type="entry name" value="Quin_OxRdtase/zeta-crystal_CS"/>
</dbReference>
<keyword evidence="3" id="KW-1185">Reference proteome</keyword>
<dbReference type="SUPFAM" id="SSF51735">
    <property type="entry name" value="NAD(P)-binding Rossmann-fold domains"/>
    <property type="match status" value="1"/>
</dbReference>
<dbReference type="PANTHER" id="PTHR43677">
    <property type="entry name" value="SHORT-CHAIN DEHYDROGENASE/REDUCTASE"/>
    <property type="match status" value="1"/>
</dbReference>
<dbReference type="InterPro" id="IPR011032">
    <property type="entry name" value="GroES-like_sf"/>
</dbReference>
<dbReference type="Gene3D" id="3.90.180.10">
    <property type="entry name" value="Medium-chain alcohol dehydrogenases, catalytic domain"/>
    <property type="match status" value="1"/>
</dbReference>
<dbReference type="Pfam" id="PF08240">
    <property type="entry name" value="ADH_N"/>
    <property type="match status" value="1"/>
</dbReference>
<sequence length="326" mass="33857">MKAVLCKEFGPADRLVVEEIAPVAAGPGQVVVAVKACGINFPDTLLIQDKYQFKPALPFAPGGEIAGVVTSVGEGVTAWKPGDAVIAFTTWGGLAQELAVDANRLIPKPPGLGFVEAAGYAMTYGTSLYALDDRGALQAGETLLVLGGAGGIGVAGIQIGKAMGARVIAGVSTPEKAAFCRRIGADDTIDYTQPDTKDRLKAMTGGKGVDVVLDPVGGRYTEMALRGIAWDGRLLVVGFAAGDIPKIPTNLTLLKSCAVIGVFWGAFLLREGPQRDRHLQKLVDLHASGAVTPQISAVYPLEQAGQAIQDLQDRRATGKIVVEVGG</sequence>
<dbReference type="OrthoDB" id="4190732at2"/>
<dbReference type="PANTHER" id="PTHR43677:SF4">
    <property type="entry name" value="QUINONE OXIDOREDUCTASE-LIKE PROTEIN 2"/>
    <property type="match status" value="1"/>
</dbReference>
<protein>
    <submittedName>
        <fullName evidence="2">NADPH:quinone oxidoreductase family protein</fullName>
    </submittedName>
</protein>
<dbReference type="Gene3D" id="3.40.50.720">
    <property type="entry name" value="NAD(P)-binding Rossmann-like Domain"/>
    <property type="match status" value="1"/>
</dbReference>
<name>A0A3S0V383_9PROT</name>
<reference evidence="2 3" key="1">
    <citation type="submission" date="2018-12" db="EMBL/GenBank/DDBJ databases">
        <authorList>
            <person name="Yang Y."/>
        </authorList>
    </citation>
    <scope>NUCLEOTIDE SEQUENCE [LARGE SCALE GENOMIC DNA]</scope>
    <source>
        <strain evidence="2 3">GSF71</strain>
    </source>
</reference>
<dbReference type="SUPFAM" id="SSF50129">
    <property type="entry name" value="GroES-like"/>
    <property type="match status" value="1"/>
</dbReference>
<dbReference type="InterPro" id="IPR020843">
    <property type="entry name" value="ER"/>
</dbReference>
<comment type="caution">
    <text evidence="2">The sequence shown here is derived from an EMBL/GenBank/DDBJ whole genome shotgun (WGS) entry which is preliminary data.</text>
</comment>
<evidence type="ECO:0000259" key="1">
    <source>
        <dbReference type="SMART" id="SM00829"/>
    </source>
</evidence>